<dbReference type="AlphaFoldDB" id="A0A1J5PPD4"/>
<protein>
    <submittedName>
        <fullName evidence="2">Uncharacterized protein</fullName>
    </submittedName>
</protein>
<evidence type="ECO:0000313" key="2">
    <source>
        <dbReference type="EMBL" id="OIQ65421.1"/>
    </source>
</evidence>
<accession>A0A1J5PPD4</accession>
<dbReference type="EMBL" id="MLJW01007339">
    <property type="protein sequence ID" value="OIQ65421.1"/>
    <property type="molecule type" value="Genomic_DNA"/>
</dbReference>
<evidence type="ECO:0000256" key="1">
    <source>
        <dbReference type="SAM" id="MobiDB-lite"/>
    </source>
</evidence>
<comment type="caution">
    <text evidence="2">The sequence shown here is derived from an EMBL/GenBank/DDBJ whole genome shotgun (WGS) entry which is preliminary data.</text>
</comment>
<sequence>MGPWWRICRWTPPARPSIRIWCWPWTRARRSPGSLPTISFRWPPAAWIWWWNAGSAKAGRTQTCWCGWTSRTFPSWTTAASSPNSWRMAVRRSTISPASSISGCSRPSAMRRTLASSRWTWRVQILFHSPWKPCATGCCNRPARSASRMSWSSSSRRSSMAWLRKPGPMCSRDRRHP</sequence>
<gene>
    <name evidence="2" type="ORF">GALL_530190</name>
</gene>
<name>A0A1J5PPD4_9ZZZZ</name>
<organism evidence="2">
    <name type="scientific">mine drainage metagenome</name>
    <dbReference type="NCBI Taxonomy" id="410659"/>
    <lineage>
        <taxon>unclassified sequences</taxon>
        <taxon>metagenomes</taxon>
        <taxon>ecological metagenomes</taxon>
    </lineage>
</organism>
<proteinExistence type="predicted"/>
<feature type="region of interest" description="Disordered" evidence="1">
    <location>
        <begin position="157"/>
        <end position="177"/>
    </location>
</feature>
<reference evidence="2" key="1">
    <citation type="submission" date="2016-10" db="EMBL/GenBank/DDBJ databases">
        <title>Sequence of Gallionella enrichment culture.</title>
        <authorList>
            <person name="Poehlein A."/>
            <person name="Muehling M."/>
            <person name="Daniel R."/>
        </authorList>
    </citation>
    <scope>NUCLEOTIDE SEQUENCE</scope>
</reference>